<organism evidence="2 3">
    <name type="scientific">Elysia marginata</name>
    <dbReference type="NCBI Taxonomy" id="1093978"/>
    <lineage>
        <taxon>Eukaryota</taxon>
        <taxon>Metazoa</taxon>
        <taxon>Spiralia</taxon>
        <taxon>Lophotrochozoa</taxon>
        <taxon>Mollusca</taxon>
        <taxon>Gastropoda</taxon>
        <taxon>Heterobranchia</taxon>
        <taxon>Euthyneura</taxon>
        <taxon>Panpulmonata</taxon>
        <taxon>Sacoglossa</taxon>
        <taxon>Placobranchoidea</taxon>
        <taxon>Plakobranchidae</taxon>
        <taxon>Elysia</taxon>
    </lineage>
</organism>
<evidence type="ECO:0000313" key="2">
    <source>
        <dbReference type="EMBL" id="GFR71324.1"/>
    </source>
</evidence>
<keyword evidence="3" id="KW-1185">Reference proteome</keyword>
<feature type="compositionally biased region" description="Acidic residues" evidence="1">
    <location>
        <begin position="57"/>
        <end position="70"/>
    </location>
</feature>
<dbReference type="AlphaFoldDB" id="A0AAV4FDD8"/>
<evidence type="ECO:0000313" key="3">
    <source>
        <dbReference type="Proteomes" id="UP000762676"/>
    </source>
</evidence>
<dbReference type="EMBL" id="BMAT01011363">
    <property type="protein sequence ID" value="GFR71324.1"/>
    <property type="molecule type" value="Genomic_DNA"/>
</dbReference>
<reference evidence="2 3" key="1">
    <citation type="journal article" date="2021" name="Elife">
        <title>Chloroplast acquisition without the gene transfer in kleptoplastic sea slugs, Plakobranchus ocellatus.</title>
        <authorList>
            <person name="Maeda T."/>
            <person name="Takahashi S."/>
            <person name="Yoshida T."/>
            <person name="Shimamura S."/>
            <person name="Takaki Y."/>
            <person name="Nagai Y."/>
            <person name="Toyoda A."/>
            <person name="Suzuki Y."/>
            <person name="Arimoto A."/>
            <person name="Ishii H."/>
            <person name="Satoh N."/>
            <person name="Nishiyama T."/>
            <person name="Hasebe M."/>
            <person name="Maruyama T."/>
            <person name="Minagawa J."/>
            <person name="Obokata J."/>
            <person name="Shigenobu S."/>
        </authorList>
    </citation>
    <scope>NUCLEOTIDE SEQUENCE [LARGE SCALE GENOMIC DNA]</scope>
</reference>
<feature type="region of interest" description="Disordered" evidence="1">
    <location>
        <begin position="47"/>
        <end position="70"/>
    </location>
</feature>
<comment type="caution">
    <text evidence="2">The sequence shown here is derived from an EMBL/GenBank/DDBJ whole genome shotgun (WGS) entry which is preliminary data.</text>
</comment>
<protein>
    <submittedName>
        <fullName evidence="2">Uncharacterized protein</fullName>
    </submittedName>
</protein>
<gene>
    <name evidence="2" type="ORF">ElyMa_005676800</name>
</gene>
<name>A0AAV4FDD8_9GAST</name>
<accession>A0AAV4FDD8</accession>
<sequence>MSIVFSASESWTLNAHTETGRRIRAMEMRCYRRLLSISYEEHITNKEPSTTGLVRPDDDDDGGKDDDDDDDDMVVWWFF</sequence>
<dbReference type="Proteomes" id="UP000762676">
    <property type="component" value="Unassembled WGS sequence"/>
</dbReference>
<evidence type="ECO:0000256" key="1">
    <source>
        <dbReference type="SAM" id="MobiDB-lite"/>
    </source>
</evidence>
<proteinExistence type="predicted"/>